<dbReference type="SUPFAM" id="SSF50630">
    <property type="entry name" value="Acid proteases"/>
    <property type="match status" value="1"/>
</dbReference>
<name>A0A5N6NW12_9ASTR</name>
<dbReference type="InterPro" id="IPR045358">
    <property type="entry name" value="Ty3_capsid"/>
</dbReference>
<dbReference type="EMBL" id="SZYD01000008">
    <property type="protein sequence ID" value="KAD5507739.1"/>
    <property type="molecule type" value="Genomic_DNA"/>
</dbReference>
<dbReference type="SUPFAM" id="SSF53098">
    <property type="entry name" value="Ribonuclease H-like"/>
    <property type="match status" value="1"/>
</dbReference>
<dbReference type="PROSITE" id="PS50994">
    <property type="entry name" value="INTEGRASE"/>
    <property type="match status" value="1"/>
</dbReference>
<dbReference type="AlphaFoldDB" id="A0A5N6NW12"/>
<dbReference type="InterPro" id="IPR043502">
    <property type="entry name" value="DNA/RNA_pol_sf"/>
</dbReference>
<dbReference type="InterPro" id="IPR050951">
    <property type="entry name" value="Retrovirus_Pol_polyprotein"/>
</dbReference>
<proteinExistence type="predicted"/>
<dbReference type="Gene3D" id="3.10.10.10">
    <property type="entry name" value="HIV Type 1 Reverse Transcriptase, subunit A, domain 1"/>
    <property type="match status" value="1"/>
</dbReference>
<dbReference type="Proteomes" id="UP000326396">
    <property type="component" value="Linkage Group LG16"/>
</dbReference>
<dbReference type="PANTHER" id="PTHR37984:SF15">
    <property type="entry name" value="INTEGRASE CATALYTIC DOMAIN-CONTAINING PROTEIN"/>
    <property type="match status" value="1"/>
</dbReference>
<dbReference type="Pfam" id="PF19259">
    <property type="entry name" value="Ty3_capsid"/>
    <property type="match status" value="1"/>
</dbReference>
<gene>
    <name evidence="2" type="ORF">E3N88_15442</name>
</gene>
<evidence type="ECO:0000313" key="2">
    <source>
        <dbReference type="EMBL" id="KAD5507739.1"/>
    </source>
</evidence>
<dbReference type="GO" id="GO:0003676">
    <property type="term" value="F:nucleic acid binding"/>
    <property type="evidence" value="ECO:0007669"/>
    <property type="project" value="InterPro"/>
</dbReference>
<dbReference type="PANTHER" id="PTHR37984">
    <property type="entry name" value="PROTEIN CBG26694"/>
    <property type="match status" value="1"/>
</dbReference>
<comment type="caution">
    <text evidence="2">The sequence shown here is derived from an EMBL/GenBank/DDBJ whole genome shotgun (WGS) entry which is preliminary data.</text>
</comment>
<dbReference type="GO" id="GO:0015074">
    <property type="term" value="P:DNA integration"/>
    <property type="evidence" value="ECO:0007669"/>
    <property type="project" value="InterPro"/>
</dbReference>
<accession>A0A5N6NW12</accession>
<dbReference type="InterPro" id="IPR000477">
    <property type="entry name" value="RT_dom"/>
</dbReference>
<feature type="domain" description="Integrase catalytic" evidence="1">
    <location>
        <begin position="649"/>
        <end position="845"/>
    </location>
</feature>
<dbReference type="Pfam" id="PF08284">
    <property type="entry name" value="RVP_2"/>
    <property type="match status" value="1"/>
</dbReference>
<dbReference type="Pfam" id="PF00078">
    <property type="entry name" value="RVT_1"/>
    <property type="match status" value="1"/>
</dbReference>
<sequence>MLKHADFGSAVQAKVSAQEDTGEGCLTRSNNRFSKVEFPKFEGKDVEAVHLEGRALQWHQSYIKISGISLSEMAWNNYVRSISARFASTLIEDVMGDLKALTQTGNFDLLEDYCDKFDLLLNKVNICQEYAISLFLEGLKPGIGTHVRMFRPKTLKDAYSLSRLQNHANTIGSNNSAKLPLLPTPLKALPAASTNFNRTTTGRRLSSKEFDEKRRKGECFWCNDKFTPGHNCKNKRLFLFEVVEGEEEIVGAIGTKQLQILIDSGSIHNFLNDKLADKLKCATQTVKNMLVTIVDGNHLPCMKLCKDFQWLMQGNGFKADMLVIPLSTYDIVLGIQWLQTLNDINWNFKQLTMKFKVGGKSLVIKGTNVNNITMCSMEKFNNMVQNSKQITHGQLFSLQLMEGEVFQHQPTIEGSQIPPPLQTLLDEYQEIFELPKGLPPSRDCDHKIQLKDKSIQLNLKPYRYPAAQKNIIEQMTQELLDSGVIRNCTSSFAASVVLVRKKDVFFDDILVYSRNMQQHVQDLAEVLSLMKIHSLKAKRPKCTFGGSQVEYLGHIISAMGVATDPKKIQAIMEWPVPTTVKQLRGFLGLAGSPLVLALSDFSKEFVIETDASAKVGYDYEIYYKRGSENSVAAALSRVQGLALCTMSVSSLQPMLWQRIQHGWQTDPNLKELLKCSIGKVVLKMCIGTLKNVLFVNEANMRRAISGLLQPLPLPQSIFSDISMYFISGHPFTATQLAQVFLDNIFKFHGCPTNIVSDRDPLFLSHFWREFTRLRGINLAFSSAYHLQSDGQTEVLNRCLESYLRSMSMDTSLQWVKWLPLARWWHNTTFHSAIKMYPYEALFGIKPPIHIPYISGDTQVAAVEELHRDREAMIYATEI</sequence>
<dbReference type="InterPro" id="IPR001584">
    <property type="entry name" value="Integrase_cat-core"/>
</dbReference>
<evidence type="ECO:0000313" key="3">
    <source>
        <dbReference type="Proteomes" id="UP000326396"/>
    </source>
</evidence>
<dbReference type="OrthoDB" id="1738534at2759"/>
<dbReference type="InterPro" id="IPR043128">
    <property type="entry name" value="Rev_trsase/Diguanyl_cyclase"/>
</dbReference>
<dbReference type="Gene3D" id="2.40.70.10">
    <property type="entry name" value="Acid Proteases"/>
    <property type="match status" value="1"/>
</dbReference>
<dbReference type="CDD" id="cd00303">
    <property type="entry name" value="retropepsin_like"/>
    <property type="match status" value="1"/>
</dbReference>
<dbReference type="Gene3D" id="3.30.70.270">
    <property type="match status" value="2"/>
</dbReference>
<reference evidence="2 3" key="1">
    <citation type="submission" date="2019-05" db="EMBL/GenBank/DDBJ databases">
        <title>Mikania micrantha, genome provides insights into the molecular mechanism of rapid growth.</title>
        <authorList>
            <person name="Liu B."/>
        </authorList>
    </citation>
    <scope>NUCLEOTIDE SEQUENCE [LARGE SCALE GENOMIC DNA]</scope>
    <source>
        <strain evidence="2">NLD-2019</strain>
        <tissue evidence="2">Leaf</tissue>
    </source>
</reference>
<dbReference type="InterPro" id="IPR036397">
    <property type="entry name" value="RNaseH_sf"/>
</dbReference>
<protein>
    <recommendedName>
        <fullName evidence="1">Integrase catalytic domain-containing protein</fullName>
    </recommendedName>
</protein>
<organism evidence="2 3">
    <name type="scientific">Mikania micrantha</name>
    <name type="common">bitter vine</name>
    <dbReference type="NCBI Taxonomy" id="192012"/>
    <lineage>
        <taxon>Eukaryota</taxon>
        <taxon>Viridiplantae</taxon>
        <taxon>Streptophyta</taxon>
        <taxon>Embryophyta</taxon>
        <taxon>Tracheophyta</taxon>
        <taxon>Spermatophyta</taxon>
        <taxon>Magnoliopsida</taxon>
        <taxon>eudicotyledons</taxon>
        <taxon>Gunneridae</taxon>
        <taxon>Pentapetalae</taxon>
        <taxon>asterids</taxon>
        <taxon>campanulids</taxon>
        <taxon>Asterales</taxon>
        <taxon>Asteraceae</taxon>
        <taxon>Asteroideae</taxon>
        <taxon>Heliantheae alliance</taxon>
        <taxon>Eupatorieae</taxon>
        <taxon>Mikania</taxon>
    </lineage>
</organism>
<dbReference type="SUPFAM" id="SSF56672">
    <property type="entry name" value="DNA/RNA polymerases"/>
    <property type="match status" value="1"/>
</dbReference>
<keyword evidence="3" id="KW-1185">Reference proteome</keyword>
<dbReference type="Gene3D" id="3.30.420.10">
    <property type="entry name" value="Ribonuclease H-like superfamily/Ribonuclease H"/>
    <property type="match status" value="1"/>
</dbReference>
<dbReference type="InterPro" id="IPR012337">
    <property type="entry name" value="RNaseH-like_sf"/>
</dbReference>
<evidence type="ECO:0000259" key="1">
    <source>
        <dbReference type="PROSITE" id="PS50994"/>
    </source>
</evidence>
<dbReference type="InterPro" id="IPR021109">
    <property type="entry name" value="Peptidase_aspartic_dom_sf"/>
</dbReference>